<organism evidence="1 2">
    <name type="scientific">Brassica carinata</name>
    <name type="common">Ethiopian mustard</name>
    <name type="synonym">Abyssinian cabbage</name>
    <dbReference type="NCBI Taxonomy" id="52824"/>
    <lineage>
        <taxon>Eukaryota</taxon>
        <taxon>Viridiplantae</taxon>
        <taxon>Streptophyta</taxon>
        <taxon>Embryophyta</taxon>
        <taxon>Tracheophyta</taxon>
        <taxon>Spermatophyta</taxon>
        <taxon>Magnoliopsida</taxon>
        <taxon>eudicotyledons</taxon>
        <taxon>Gunneridae</taxon>
        <taxon>Pentapetalae</taxon>
        <taxon>rosids</taxon>
        <taxon>malvids</taxon>
        <taxon>Brassicales</taxon>
        <taxon>Brassicaceae</taxon>
        <taxon>Brassiceae</taxon>
        <taxon>Brassica</taxon>
    </lineage>
</organism>
<accession>A0A8X7RFZ9</accession>
<reference evidence="1 2" key="1">
    <citation type="submission" date="2020-02" db="EMBL/GenBank/DDBJ databases">
        <authorList>
            <person name="Ma Q."/>
            <person name="Huang Y."/>
            <person name="Song X."/>
            <person name="Pei D."/>
        </authorList>
    </citation>
    <scope>NUCLEOTIDE SEQUENCE [LARGE SCALE GENOMIC DNA]</scope>
    <source>
        <strain evidence="1">Sxm20200214</strain>
        <tissue evidence="1">Leaf</tissue>
    </source>
</reference>
<protein>
    <submittedName>
        <fullName evidence="1">Uncharacterized protein</fullName>
    </submittedName>
</protein>
<proteinExistence type="predicted"/>
<comment type="caution">
    <text evidence="1">The sequence shown here is derived from an EMBL/GenBank/DDBJ whole genome shotgun (WGS) entry which is preliminary data.</text>
</comment>
<evidence type="ECO:0000313" key="1">
    <source>
        <dbReference type="EMBL" id="KAG2286188.1"/>
    </source>
</evidence>
<gene>
    <name evidence="1" type="ORF">Bca52824_045792</name>
</gene>
<sequence length="53" mass="6154">WCNQASCQTCSSLHRDMLRIQPINDSNTINEKPTNILRVRVSCERSRSPLSMY</sequence>
<evidence type="ECO:0000313" key="2">
    <source>
        <dbReference type="Proteomes" id="UP000886595"/>
    </source>
</evidence>
<dbReference type="Proteomes" id="UP000886595">
    <property type="component" value="Unassembled WGS sequence"/>
</dbReference>
<name>A0A8X7RFZ9_BRACI</name>
<feature type="non-terminal residue" evidence="1">
    <location>
        <position position="1"/>
    </location>
</feature>
<dbReference type="EMBL" id="JAAMPC010000010">
    <property type="protein sequence ID" value="KAG2286188.1"/>
    <property type="molecule type" value="Genomic_DNA"/>
</dbReference>
<dbReference type="AlphaFoldDB" id="A0A8X7RFZ9"/>
<keyword evidence="2" id="KW-1185">Reference proteome</keyword>
<feature type="non-terminal residue" evidence="1">
    <location>
        <position position="53"/>
    </location>
</feature>